<dbReference type="EMBL" id="SJPM01000005">
    <property type="protein sequence ID" value="TWT96446.1"/>
    <property type="molecule type" value="Genomic_DNA"/>
</dbReference>
<dbReference type="InterPro" id="IPR036249">
    <property type="entry name" value="Thioredoxin-like_sf"/>
</dbReference>
<dbReference type="Proteomes" id="UP000316213">
    <property type="component" value="Unassembled WGS sequence"/>
</dbReference>
<dbReference type="CDD" id="cd02947">
    <property type="entry name" value="TRX_family"/>
    <property type="match status" value="1"/>
</dbReference>
<dbReference type="InterPro" id="IPR013766">
    <property type="entry name" value="Thioredoxin_domain"/>
</dbReference>
<feature type="domain" description="Thioredoxin" evidence="1">
    <location>
        <begin position="150"/>
        <end position="233"/>
    </location>
</feature>
<dbReference type="AlphaFoldDB" id="A0A5C6AAH9"/>
<dbReference type="Gene3D" id="3.40.30.10">
    <property type="entry name" value="Glutaredoxin"/>
    <property type="match status" value="1"/>
</dbReference>
<protein>
    <submittedName>
        <fullName evidence="2">Thioredoxin-1</fullName>
    </submittedName>
</protein>
<gene>
    <name evidence="2" type="primary">trxA_3</name>
    <name evidence="2" type="ORF">Pla100_29260</name>
</gene>
<keyword evidence="3" id="KW-1185">Reference proteome</keyword>
<evidence type="ECO:0000259" key="1">
    <source>
        <dbReference type="Pfam" id="PF00085"/>
    </source>
</evidence>
<organism evidence="2 3">
    <name type="scientific">Neorhodopirellula pilleata</name>
    <dbReference type="NCBI Taxonomy" id="2714738"/>
    <lineage>
        <taxon>Bacteria</taxon>
        <taxon>Pseudomonadati</taxon>
        <taxon>Planctomycetota</taxon>
        <taxon>Planctomycetia</taxon>
        <taxon>Pirellulales</taxon>
        <taxon>Pirellulaceae</taxon>
        <taxon>Neorhodopirellula</taxon>
    </lineage>
</organism>
<sequence>MPCTRRTASSVYKWNIKLPSPVTADVIGQELSHMSFRKSKNQTDQWRAFCTKHDRYVSQLPRLAPVFANADRFDQFLQSGVYDGDNAMLTIMSLTDPEWPPFSLFVDQYSTDWQSYFTDTMYVAYHREHDKRHWQPATTRFVRDDLRLPKLIVHFWAKWDAHDRNMDANLRPAIEQFDDNVEFRSLDIDVPQLHDVCREAGIVKVPSLAFYSNGDVDRVLVGVCEPAAIINDIATWLAETKPDNHAVNRSGEVGRI</sequence>
<evidence type="ECO:0000313" key="3">
    <source>
        <dbReference type="Proteomes" id="UP000316213"/>
    </source>
</evidence>
<proteinExistence type="predicted"/>
<evidence type="ECO:0000313" key="2">
    <source>
        <dbReference type="EMBL" id="TWT96446.1"/>
    </source>
</evidence>
<dbReference type="SUPFAM" id="SSF52833">
    <property type="entry name" value="Thioredoxin-like"/>
    <property type="match status" value="1"/>
</dbReference>
<reference evidence="2 3" key="1">
    <citation type="submission" date="2019-02" db="EMBL/GenBank/DDBJ databases">
        <title>Deep-cultivation of Planctomycetes and their phenomic and genomic characterization uncovers novel biology.</title>
        <authorList>
            <person name="Wiegand S."/>
            <person name="Jogler M."/>
            <person name="Boedeker C."/>
            <person name="Pinto D."/>
            <person name="Vollmers J."/>
            <person name="Rivas-Marin E."/>
            <person name="Kohn T."/>
            <person name="Peeters S.H."/>
            <person name="Heuer A."/>
            <person name="Rast P."/>
            <person name="Oberbeckmann S."/>
            <person name="Bunk B."/>
            <person name="Jeske O."/>
            <person name="Meyerdierks A."/>
            <person name="Storesund J.E."/>
            <person name="Kallscheuer N."/>
            <person name="Luecker S."/>
            <person name="Lage O.M."/>
            <person name="Pohl T."/>
            <person name="Merkel B.J."/>
            <person name="Hornburger P."/>
            <person name="Mueller R.-W."/>
            <person name="Bruemmer F."/>
            <person name="Labrenz M."/>
            <person name="Spormann A.M."/>
            <person name="Op Den Camp H."/>
            <person name="Overmann J."/>
            <person name="Amann R."/>
            <person name="Jetten M.S.M."/>
            <person name="Mascher T."/>
            <person name="Medema M.H."/>
            <person name="Devos D.P."/>
            <person name="Kaster A.-K."/>
            <person name="Ovreas L."/>
            <person name="Rohde M."/>
            <person name="Galperin M.Y."/>
            <person name="Jogler C."/>
        </authorList>
    </citation>
    <scope>NUCLEOTIDE SEQUENCE [LARGE SCALE GENOMIC DNA]</scope>
    <source>
        <strain evidence="2 3">Pla100</strain>
    </source>
</reference>
<dbReference type="Pfam" id="PF00085">
    <property type="entry name" value="Thioredoxin"/>
    <property type="match status" value="1"/>
</dbReference>
<dbReference type="RefSeq" id="WP_146578362.1">
    <property type="nucleotide sequence ID" value="NZ_SJPM01000005.1"/>
</dbReference>
<name>A0A5C6AAH9_9BACT</name>
<dbReference type="OrthoDB" id="283718at2"/>
<accession>A0A5C6AAH9</accession>
<comment type="caution">
    <text evidence="2">The sequence shown here is derived from an EMBL/GenBank/DDBJ whole genome shotgun (WGS) entry which is preliminary data.</text>
</comment>